<reference evidence="2" key="1">
    <citation type="journal article" date="2023" name="Science">
        <title>Elucidation of the pathway for biosynthesis of saponin adjuvants from the soapbark tree.</title>
        <authorList>
            <person name="Reed J."/>
            <person name="Orme A."/>
            <person name="El-Demerdash A."/>
            <person name="Owen C."/>
            <person name="Martin L.B.B."/>
            <person name="Misra R.C."/>
            <person name="Kikuchi S."/>
            <person name="Rejzek M."/>
            <person name="Martin A.C."/>
            <person name="Harkess A."/>
            <person name="Leebens-Mack J."/>
            <person name="Louveau T."/>
            <person name="Stephenson M.J."/>
            <person name="Osbourn A."/>
        </authorList>
    </citation>
    <scope>NUCLEOTIDE SEQUENCE</scope>
    <source>
        <strain evidence="2">S10</strain>
    </source>
</reference>
<evidence type="ECO:0000313" key="3">
    <source>
        <dbReference type="Proteomes" id="UP001163823"/>
    </source>
</evidence>
<feature type="compositionally biased region" description="Acidic residues" evidence="1">
    <location>
        <begin position="610"/>
        <end position="640"/>
    </location>
</feature>
<feature type="compositionally biased region" description="Basic and acidic residues" evidence="1">
    <location>
        <begin position="641"/>
        <end position="660"/>
    </location>
</feature>
<feature type="compositionally biased region" description="Basic and acidic residues" evidence="1">
    <location>
        <begin position="41"/>
        <end position="57"/>
    </location>
</feature>
<dbReference type="GO" id="GO:0016593">
    <property type="term" value="C:Cdc73/Paf1 complex"/>
    <property type="evidence" value="ECO:0007669"/>
    <property type="project" value="InterPro"/>
</dbReference>
<comment type="caution">
    <text evidence="2">The sequence shown here is derived from an EMBL/GenBank/DDBJ whole genome shotgun (WGS) entry which is preliminary data.</text>
</comment>
<feature type="compositionally biased region" description="Basic and acidic residues" evidence="1">
    <location>
        <begin position="600"/>
        <end position="609"/>
    </location>
</feature>
<keyword evidence="3" id="KW-1185">Reference proteome</keyword>
<protein>
    <submittedName>
        <fullName evidence="2">Protein LEO1-like</fullName>
    </submittedName>
</protein>
<dbReference type="KEGG" id="qsa:O6P43_002208"/>
<dbReference type="Proteomes" id="UP001163823">
    <property type="component" value="Chromosome 2"/>
</dbReference>
<feature type="compositionally biased region" description="Basic and acidic residues" evidence="1">
    <location>
        <begin position="145"/>
        <end position="165"/>
    </location>
</feature>
<feature type="region of interest" description="Disordered" evidence="1">
    <location>
        <begin position="500"/>
        <end position="531"/>
    </location>
</feature>
<dbReference type="GO" id="GO:0006368">
    <property type="term" value="P:transcription elongation by RNA polymerase II"/>
    <property type="evidence" value="ECO:0007669"/>
    <property type="project" value="InterPro"/>
</dbReference>
<dbReference type="GO" id="GO:1990269">
    <property type="term" value="F:RNA polymerase II C-terminal domain phosphoserine binding"/>
    <property type="evidence" value="ECO:0007669"/>
    <property type="project" value="TreeGrafter"/>
</dbReference>
<feature type="compositionally biased region" description="Acidic residues" evidence="1">
    <location>
        <begin position="584"/>
        <end position="599"/>
    </location>
</feature>
<evidence type="ECO:0000256" key="1">
    <source>
        <dbReference type="SAM" id="MobiDB-lite"/>
    </source>
</evidence>
<gene>
    <name evidence="2" type="ORF">O6P43_002208</name>
</gene>
<dbReference type="EMBL" id="JARAOO010000002">
    <property type="protein sequence ID" value="KAJ7978720.1"/>
    <property type="molecule type" value="Genomic_DNA"/>
</dbReference>
<dbReference type="PANTHER" id="PTHR23146">
    <property type="entry name" value="LEO1 PROTEIN"/>
    <property type="match status" value="1"/>
</dbReference>
<feature type="compositionally biased region" description="Acidic residues" evidence="1">
    <location>
        <begin position="518"/>
        <end position="528"/>
    </location>
</feature>
<feature type="compositionally biased region" description="Basic and acidic residues" evidence="1">
    <location>
        <begin position="176"/>
        <end position="193"/>
    </location>
</feature>
<feature type="region of interest" description="Disordered" evidence="1">
    <location>
        <begin position="549"/>
        <end position="685"/>
    </location>
</feature>
<accession>A0AAD7QBY6</accession>
<feature type="compositionally biased region" description="Acidic residues" evidence="1">
    <location>
        <begin position="230"/>
        <end position="239"/>
    </location>
</feature>
<sequence>MKPYAPVASSHLHFRFQERIRRAYWRRSIYRSAVQSFSESEALRGERETEMGEEKRHQMMQNLFGDQSEEEEELDSEHESNPQPNYASDVGEGGLEPEGEGEGGGEVEGPGEVEVESEGDLHDAEPDPGESEGERDQSSQEVDVGDQREESEARDSDSDEKEQYDQRVVTSKRRERSVIESGSEKSEENHYPDNEDEEVDEARSPSGSPRGENDETQMLHSAPEIRDVFGDFDDEEEEGGGYAVQNDIEQDSNRSPMDEEGSYGKNLRPEDLLADEDAQYEMEEDYIEAKIKEKPVGPPLELEIPLHPPPALPEKMNMIKVSNIMGVDPKPFEPKTYVEEDTFVTDESGARKRIRLENNIVRWRSIRNPDGRTSYESNARFVRWSDGSLQLLLGNEVLDISVQDAQHDQAHLFLRHGKGILQSQGRLLRKMRFMPSSLSSNSHRLLTALVDSRHKKVYKVKNCITDIDPEREKEEKEKAESQTIRANVLLNRKREKVNRKYTPTVDRRRQLSPGFLEDALDEDEEADYYDSRRSRRRFEEDLEVEAHAEKRIMNAKRAQGPKDIPRKSSLPAVKSTRRPIQFSDNEEESEYESDGDEDERSAPRKRLEESEPEYEDEEDEEHDEEVEVNEASDQEEEEVPEEPRKKGKEFRGSAKRKGFESDEDSPPKKTTTHRRMAVVYDSDDE</sequence>
<dbReference type="Pfam" id="PF04004">
    <property type="entry name" value="Leo1"/>
    <property type="match status" value="1"/>
</dbReference>
<organism evidence="2 3">
    <name type="scientific">Quillaja saponaria</name>
    <name type="common">Soap bark tree</name>
    <dbReference type="NCBI Taxonomy" id="32244"/>
    <lineage>
        <taxon>Eukaryota</taxon>
        <taxon>Viridiplantae</taxon>
        <taxon>Streptophyta</taxon>
        <taxon>Embryophyta</taxon>
        <taxon>Tracheophyta</taxon>
        <taxon>Spermatophyta</taxon>
        <taxon>Magnoliopsida</taxon>
        <taxon>eudicotyledons</taxon>
        <taxon>Gunneridae</taxon>
        <taxon>Pentapetalae</taxon>
        <taxon>rosids</taxon>
        <taxon>fabids</taxon>
        <taxon>Fabales</taxon>
        <taxon>Quillajaceae</taxon>
        <taxon>Quillaja</taxon>
    </lineage>
</organism>
<feature type="compositionally biased region" description="Acidic residues" evidence="1">
    <location>
        <begin position="67"/>
        <end position="76"/>
    </location>
</feature>
<feature type="compositionally biased region" description="Acidic residues" evidence="1">
    <location>
        <begin position="95"/>
        <end position="118"/>
    </location>
</feature>
<proteinExistence type="predicted"/>
<dbReference type="GO" id="GO:0032968">
    <property type="term" value="P:positive regulation of transcription elongation by RNA polymerase II"/>
    <property type="evidence" value="ECO:0007669"/>
    <property type="project" value="TreeGrafter"/>
</dbReference>
<dbReference type="InterPro" id="IPR007149">
    <property type="entry name" value="Leo1"/>
</dbReference>
<name>A0AAD7QBY6_QUISA</name>
<dbReference type="PANTHER" id="PTHR23146:SF0">
    <property type="entry name" value="RNA POLYMERASE-ASSOCIATED PROTEIN LEO1"/>
    <property type="match status" value="1"/>
</dbReference>
<feature type="region of interest" description="Disordered" evidence="1">
    <location>
        <begin position="36"/>
        <end position="270"/>
    </location>
</feature>
<evidence type="ECO:0000313" key="2">
    <source>
        <dbReference type="EMBL" id="KAJ7978720.1"/>
    </source>
</evidence>
<dbReference type="AlphaFoldDB" id="A0AAD7QBY6"/>